<dbReference type="EMBL" id="JACIHM010000004">
    <property type="protein sequence ID" value="MBB4447458.1"/>
    <property type="molecule type" value="Genomic_DNA"/>
</dbReference>
<organism evidence="2 5">
    <name type="scientific">Aliirhizobium cellulosilyticum</name>
    <dbReference type="NCBI Taxonomy" id="393664"/>
    <lineage>
        <taxon>Bacteria</taxon>
        <taxon>Pseudomonadati</taxon>
        <taxon>Pseudomonadota</taxon>
        <taxon>Alphaproteobacteria</taxon>
        <taxon>Hyphomicrobiales</taxon>
        <taxon>Rhizobiaceae</taxon>
        <taxon>Aliirhizobium</taxon>
    </lineage>
</organism>
<dbReference type="Proteomes" id="UP000524535">
    <property type="component" value="Unassembled WGS sequence"/>
</dbReference>
<keyword evidence="1" id="KW-0732">Signal</keyword>
<reference evidence="5 6" key="1">
    <citation type="submission" date="2020-08" db="EMBL/GenBank/DDBJ databases">
        <title>Genomic Encyclopedia of Type Strains, Phase IV (KMG-V): Genome sequencing to study the core and pangenomes of soil and plant-associated prokaryotes.</title>
        <authorList>
            <person name="Whitman W."/>
        </authorList>
    </citation>
    <scope>NUCLEOTIDE SEQUENCE [LARGE SCALE GENOMIC DNA]</scope>
    <source>
        <strain evidence="3 6">SEMIA 444</strain>
        <strain evidence="2 5">SEMIA 448</strain>
        <strain evidence="4 7">SEMIA 452</strain>
    </source>
</reference>
<evidence type="ECO:0000313" key="4">
    <source>
        <dbReference type="EMBL" id="MBB4447458.1"/>
    </source>
</evidence>
<name>A0A7W6S834_9HYPH</name>
<feature type="chain" id="PRO_5036404949" evidence="1">
    <location>
        <begin position="28"/>
        <end position="54"/>
    </location>
</feature>
<dbReference type="Proteomes" id="UP000576087">
    <property type="component" value="Unassembled WGS sequence"/>
</dbReference>
<evidence type="ECO:0000313" key="3">
    <source>
        <dbReference type="EMBL" id="MBB4412826.1"/>
    </source>
</evidence>
<sequence length="54" mass="5861">MYAQNKNRGSRISRAFAIFGAAVSASAAVENHRRPKNSDLTILGIDPKAFDRIG</sequence>
<feature type="signal peptide" evidence="1">
    <location>
        <begin position="1"/>
        <end position="27"/>
    </location>
</feature>
<accession>A0A7W6S834</accession>
<proteinExistence type="predicted"/>
<evidence type="ECO:0000313" key="5">
    <source>
        <dbReference type="Proteomes" id="UP000520770"/>
    </source>
</evidence>
<protein>
    <submittedName>
        <fullName evidence="2">Uncharacterized protein</fullName>
    </submittedName>
</protein>
<evidence type="ECO:0000313" key="7">
    <source>
        <dbReference type="Proteomes" id="UP000576087"/>
    </source>
</evidence>
<comment type="caution">
    <text evidence="2">The sequence shown here is derived from an EMBL/GenBank/DDBJ whole genome shotgun (WGS) entry which is preliminary data.</text>
</comment>
<dbReference type="EMBL" id="JACIGW010000002">
    <property type="protein sequence ID" value="MBB4348953.1"/>
    <property type="molecule type" value="Genomic_DNA"/>
</dbReference>
<dbReference type="RefSeq" id="WP_183684924.1">
    <property type="nucleotide sequence ID" value="NZ_JACIGW010000002.1"/>
</dbReference>
<evidence type="ECO:0000256" key="1">
    <source>
        <dbReference type="SAM" id="SignalP"/>
    </source>
</evidence>
<dbReference type="AlphaFoldDB" id="A0A7W6S834"/>
<dbReference type="EMBL" id="JACIGY010000004">
    <property type="protein sequence ID" value="MBB4412826.1"/>
    <property type="molecule type" value="Genomic_DNA"/>
</dbReference>
<evidence type="ECO:0000313" key="2">
    <source>
        <dbReference type="EMBL" id="MBB4348953.1"/>
    </source>
</evidence>
<evidence type="ECO:0000313" key="6">
    <source>
        <dbReference type="Proteomes" id="UP000524535"/>
    </source>
</evidence>
<keyword evidence="6" id="KW-1185">Reference proteome</keyword>
<dbReference type="Proteomes" id="UP000520770">
    <property type="component" value="Unassembled WGS sequence"/>
</dbReference>
<gene>
    <name evidence="3" type="ORF">GGE31_003340</name>
    <name evidence="2" type="ORF">GGE33_002695</name>
    <name evidence="4" type="ORF">GGE35_003281</name>
</gene>